<reference evidence="2 3" key="1">
    <citation type="submission" date="2016-10" db="EMBL/GenBank/DDBJ databases">
        <authorList>
            <person name="de Groot N.N."/>
        </authorList>
    </citation>
    <scope>NUCLEOTIDE SEQUENCE [LARGE SCALE GENOMIC DNA]</scope>
    <source>
        <strain evidence="2 3">DSM 21650</strain>
    </source>
</reference>
<keyword evidence="3" id="KW-1185">Reference proteome</keyword>
<dbReference type="Gene3D" id="3.90.550.20">
    <property type="match status" value="1"/>
</dbReference>
<evidence type="ECO:0000256" key="1">
    <source>
        <dbReference type="ARBA" id="ARBA00022679"/>
    </source>
</evidence>
<organism evidence="2 3">
    <name type="scientific">Proteiniborus ethanoligenes</name>
    <dbReference type="NCBI Taxonomy" id="415015"/>
    <lineage>
        <taxon>Bacteria</taxon>
        <taxon>Bacillati</taxon>
        <taxon>Bacillota</taxon>
        <taxon>Clostridia</taxon>
        <taxon>Eubacteriales</taxon>
        <taxon>Proteiniborus</taxon>
    </lineage>
</organism>
<dbReference type="STRING" id="415015.SAMN05660462_02101"/>
<dbReference type="GO" id="GO:0051999">
    <property type="term" value="P:mannosyl-inositol phosphorylceramide biosynthetic process"/>
    <property type="evidence" value="ECO:0007669"/>
    <property type="project" value="TreeGrafter"/>
</dbReference>
<evidence type="ECO:0000313" key="3">
    <source>
        <dbReference type="Proteomes" id="UP000198625"/>
    </source>
</evidence>
<accession>A0A1H3QXW2</accession>
<dbReference type="EMBL" id="FNQE01000023">
    <property type="protein sequence ID" value="SDZ17559.1"/>
    <property type="molecule type" value="Genomic_DNA"/>
</dbReference>
<dbReference type="GO" id="GO:0000030">
    <property type="term" value="F:mannosyltransferase activity"/>
    <property type="evidence" value="ECO:0007669"/>
    <property type="project" value="TreeGrafter"/>
</dbReference>
<dbReference type="InterPro" id="IPR029044">
    <property type="entry name" value="Nucleotide-diphossugar_trans"/>
</dbReference>
<dbReference type="AlphaFoldDB" id="A0A1H3QXW2"/>
<gene>
    <name evidence="2" type="ORF">SAMN05660462_02101</name>
</gene>
<dbReference type="SUPFAM" id="SSF53448">
    <property type="entry name" value="Nucleotide-diphospho-sugar transferases"/>
    <property type="match status" value="1"/>
</dbReference>
<dbReference type="InterPro" id="IPR007577">
    <property type="entry name" value="GlycoTrfase_DXD_sugar-bd_CS"/>
</dbReference>
<dbReference type="Proteomes" id="UP000198625">
    <property type="component" value="Unassembled WGS sequence"/>
</dbReference>
<dbReference type="Pfam" id="PF04488">
    <property type="entry name" value="Gly_transf_sug"/>
    <property type="match status" value="1"/>
</dbReference>
<protein>
    <submittedName>
        <fullName evidence="2">Glycosyltransferase sugar-binding region containing DXD motif-containing protein</fullName>
    </submittedName>
</protein>
<dbReference type="RefSeq" id="WP_091730882.1">
    <property type="nucleotide sequence ID" value="NZ_FNQE01000023.1"/>
</dbReference>
<dbReference type="GO" id="GO:0016020">
    <property type="term" value="C:membrane"/>
    <property type="evidence" value="ECO:0007669"/>
    <property type="project" value="GOC"/>
</dbReference>
<dbReference type="PANTHER" id="PTHR32385:SF15">
    <property type="entry name" value="INOSITOL PHOSPHOCERAMIDE MANNOSYLTRANSFERASE 1"/>
    <property type="match status" value="1"/>
</dbReference>
<evidence type="ECO:0000313" key="2">
    <source>
        <dbReference type="EMBL" id="SDZ17559.1"/>
    </source>
</evidence>
<name>A0A1H3QXW2_9FIRM</name>
<proteinExistence type="predicted"/>
<dbReference type="InterPro" id="IPR051706">
    <property type="entry name" value="Glycosyltransferase_domain"/>
</dbReference>
<sequence>MIPKILHYCWFGKGEKSSLISKCISSWRQHCPDYEIIEWNEDNFDININRFVKEAHESKKYAFVSDYVRLYVLYKHGGVYVDCDLEITQNIDVFLNDSAFSSFETKDYFPTAIMGAEKGHLWIKDLLDYYENRPFILDNNILDITTNTVIITNITKEKYGLILDNQEQILREDVHVYPNYYFCTNSYYKKNYAIHHFNGSWLQDRDSYNSELTKFKKNYNILTNVLQRISTKKELYFNFSNYEKIYLFGTGEISKYIVEYFTDMQYTIDGIISRQDKEYIFDVKNYIIDNLKNLTKNDLIIIVPSYDFENICNELSTKTKAHMISIEHILDIMII</sequence>
<dbReference type="PANTHER" id="PTHR32385">
    <property type="entry name" value="MANNOSYL PHOSPHORYLINOSITOL CERAMIDE SYNTHASE"/>
    <property type="match status" value="1"/>
</dbReference>
<dbReference type="OrthoDB" id="9802987at2"/>
<keyword evidence="1 2" id="KW-0808">Transferase</keyword>